<dbReference type="InterPro" id="IPR003331">
    <property type="entry name" value="UDP_GlcNAc_Epimerase_2_dom"/>
</dbReference>
<organism evidence="3 4">
    <name type="scientific">Rhodanobacter glycinis</name>
    <dbReference type="NCBI Taxonomy" id="582702"/>
    <lineage>
        <taxon>Bacteria</taxon>
        <taxon>Pseudomonadati</taxon>
        <taxon>Pseudomonadota</taxon>
        <taxon>Gammaproteobacteria</taxon>
        <taxon>Lysobacterales</taxon>
        <taxon>Rhodanobacteraceae</taxon>
        <taxon>Rhodanobacter</taxon>
    </lineage>
</organism>
<keyword evidence="1" id="KW-0413">Isomerase</keyword>
<dbReference type="EMBL" id="FOSR01000003">
    <property type="protein sequence ID" value="SFK49795.1"/>
    <property type="molecule type" value="Genomic_DNA"/>
</dbReference>
<evidence type="ECO:0000259" key="2">
    <source>
        <dbReference type="Pfam" id="PF02350"/>
    </source>
</evidence>
<dbReference type="RefSeq" id="WP_281244031.1">
    <property type="nucleotide sequence ID" value="NZ_FOSR01000003.1"/>
</dbReference>
<dbReference type="SUPFAM" id="SSF53756">
    <property type="entry name" value="UDP-Glycosyltransferase/glycogen phosphorylase"/>
    <property type="match status" value="1"/>
</dbReference>
<dbReference type="CDD" id="cd03786">
    <property type="entry name" value="GTB_UDP-GlcNAc_2-Epimerase"/>
    <property type="match status" value="1"/>
</dbReference>
<evidence type="ECO:0000313" key="3">
    <source>
        <dbReference type="EMBL" id="SFK49795.1"/>
    </source>
</evidence>
<protein>
    <submittedName>
        <fullName evidence="3">UDP-GlcNAc3NAcA epimerase</fullName>
    </submittedName>
</protein>
<dbReference type="Gene3D" id="3.40.50.2000">
    <property type="entry name" value="Glycogen Phosphorylase B"/>
    <property type="match status" value="2"/>
</dbReference>
<name>A0A1I4A0B9_9GAMM</name>
<proteinExistence type="inferred from homology"/>
<keyword evidence="4" id="KW-1185">Reference proteome</keyword>
<comment type="similarity">
    <text evidence="1">Belongs to the UDP-N-acetylglucosamine 2-epimerase family.</text>
</comment>
<dbReference type="InterPro" id="IPR029767">
    <property type="entry name" value="WecB-like"/>
</dbReference>
<dbReference type="AlphaFoldDB" id="A0A1I4A0B9"/>
<evidence type="ECO:0000313" key="4">
    <source>
        <dbReference type="Proteomes" id="UP000198725"/>
    </source>
</evidence>
<evidence type="ECO:0000256" key="1">
    <source>
        <dbReference type="RuleBase" id="RU003513"/>
    </source>
</evidence>
<reference evidence="4" key="1">
    <citation type="submission" date="2016-10" db="EMBL/GenBank/DDBJ databases">
        <authorList>
            <person name="Varghese N."/>
            <person name="Submissions S."/>
        </authorList>
    </citation>
    <scope>NUCLEOTIDE SEQUENCE [LARGE SCALE GENOMIC DNA]</scope>
    <source>
        <strain evidence="4">MO64</strain>
    </source>
</reference>
<dbReference type="NCBIfam" id="TIGR00236">
    <property type="entry name" value="wecB"/>
    <property type="match status" value="1"/>
</dbReference>
<feature type="domain" description="UDP-N-acetylglucosamine 2-epimerase" evidence="2">
    <location>
        <begin position="24"/>
        <end position="357"/>
    </location>
</feature>
<sequence>MRVVTVLGARPQFIKASVVSAAMLQHEDMHEVVVHTGQHFDANMSDVFFAELGMASPAYHLDIHGGQHGEMTGRMLQGIERVLLDEKPDAMLVYGDTNSTLAGALAAAKLHIPVAHVEAGLRSFNMRMPEEVNRILVDRISSWLFAPTDEGVVQLQREGIDAARIHQVGDVMYDVALHHGERAKRMKVSAVERLGLQNRGYVLVTVHRAENTDDPHRLQAIVDAFIEVGRQLPVVWPLHPRTRGMLAKAGLLSSLERAVRLVEPLGYMEMVQLEQSAAVIATDSGGVQKEAFFHRVPCVTLRDETEWVELVSGGWNRLAPPNNASQVAIAVLEARGRAGDSIQPYGDGHAAAKIVTGLAAL</sequence>
<dbReference type="Proteomes" id="UP000198725">
    <property type="component" value="Unassembled WGS sequence"/>
</dbReference>
<accession>A0A1I4A0B9</accession>
<gene>
    <name evidence="3" type="ORF">SAMN05192579_103205</name>
</gene>
<dbReference type="PANTHER" id="PTHR43174">
    <property type="entry name" value="UDP-N-ACETYLGLUCOSAMINE 2-EPIMERASE"/>
    <property type="match status" value="1"/>
</dbReference>
<dbReference type="Pfam" id="PF02350">
    <property type="entry name" value="Epimerase_2"/>
    <property type="match status" value="1"/>
</dbReference>
<dbReference type="GO" id="GO:0016853">
    <property type="term" value="F:isomerase activity"/>
    <property type="evidence" value="ECO:0007669"/>
    <property type="project" value="UniProtKB-KW"/>
</dbReference>
<dbReference type="PANTHER" id="PTHR43174:SF1">
    <property type="entry name" value="UDP-N-ACETYLGLUCOSAMINE 2-EPIMERASE"/>
    <property type="match status" value="1"/>
</dbReference>